<proteinExistence type="predicted"/>
<feature type="transmembrane region" description="Helical" evidence="1">
    <location>
        <begin position="15"/>
        <end position="35"/>
    </location>
</feature>
<dbReference type="Proteomes" id="UP000290819">
    <property type="component" value="Unassembled WGS sequence"/>
</dbReference>
<accession>A0A4Q1UKH1</accession>
<sequence>MRAGPATETALPLRGYLLSVGGALLALIWTAGSMLPAPSAGRFADEDPARPPILIHSAVRGPERVVIDTNQSLPAPSEIVVAHAAVHATAQPDRD</sequence>
<keyword evidence="3" id="KW-1185">Reference proteome</keyword>
<keyword evidence="1" id="KW-1133">Transmembrane helix</keyword>
<organism evidence="2 3">
    <name type="scientific">Bradyrhizobium betae</name>
    <dbReference type="NCBI Taxonomy" id="244734"/>
    <lineage>
        <taxon>Bacteria</taxon>
        <taxon>Pseudomonadati</taxon>
        <taxon>Pseudomonadota</taxon>
        <taxon>Alphaproteobacteria</taxon>
        <taxon>Hyphomicrobiales</taxon>
        <taxon>Nitrobacteraceae</taxon>
        <taxon>Bradyrhizobium</taxon>
    </lineage>
</organism>
<dbReference type="AlphaFoldDB" id="A0A4Q1UKH1"/>
<evidence type="ECO:0000313" key="3">
    <source>
        <dbReference type="Proteomes" id="UP000290819"/>
    </source>
</evidence>
<evidence type="ECO:0000313" key="2">
    <source>
        <dbReference type="EMBL" id="RXT35248.1"/>
    </source>
</evidence>
<name>A0A4Q1UKH1_9BRAD</name>
<keyword evidence="1" id="KW-0472">Membrane</keyword>
<comment type="caution">
    <text evidence="2">The sequence shown here is derived from an EMBL/GenBank/DDBJ whole genome shotgun (WGS) entry which is preliminary data.</text>
</comment>
<evidence type="ECO:0000256" key="1">
    <source>
        <dbReference type="SAM" id="Phobius"/>
    </source>
</evidence>
<protein>
    <submittedName>
        <fullName evidence="2">Uncharacterized protein</fullName>
    </submittedName>
</protein>
<dbReference type="EMBL" id="MZXW01000053">
    <property type="protein sequence ID" value="RXT35248.1"/>
    <property type="molecule type" value="Genomic_DNA"/>
</dbReference>
<reference evidence="2 3" key="1">
    <citation type="submission" date="2017-03" db="EMBL/GenBank/DDBJ databases">
        <authorList>
            <person name="Safronova V.I."/>
            <person name="Sazanova A.L."/>
            <person name="Chirak E.R."/>
        </authorList>
    </citation>
    <scope>NUCLEOTIDE SEQUENCE [LARGE SCALE GENOMIC DNA]</scope>
    <source>
        <strain evidence="2 3">Opo-243</strain>
    </source>
</reference>
<keyword evidence="1" id="KW-0812">Transmembrane</keyword>
<gene>
    <name evidence="2" type="ORF">B5V03_35820</name>
</gene>